<reference evidence="2 3" key="1">
    <citation type="submission" date="2018-06" db="EMBL/GenBank/DDBJ databases">
        <title>Mucibacter soli gen. nov., sp. nov., a new member of the family Chitinophagaceae producing mucin.</title>
        <authorList>
            <person name="Kim M.-K."/>
            <person name="Park S."/>
            <person name="Kim T.-S."/>
            <person name="Joung Y."/>
            <person name="Han J.-H."/>
            <person name="Kim S.B."/>
        </authorList>
    </citation>
    <scope>NUCLEOTIDE SEQUENCE [LARGE SCALE GENOMIC DNA]</scope>
    <source>
        <strain evidence="2 3">R1-15</strain>
    </source>
</reference>
<dbReference type="PROSITE" id="PS51318">
    <property type="entry name" value="TAT"/>
    <property type="match status" value="1"/>
</dbReference>
<name>A0A2W2AHQ6_9BACT</name>
<dbReference type="Gene3D" id="2.20.25.90">
    <property type="entry name" value="ADC-like domains"/>
    <property type="match status" value="1"/>
</dbReference>
<dbReference type="NCBIfam" id="TIGR04519">
    <property type="entry name" value="MoCo_extend_TAT"/>
    <property type="match status" value="1"/>
</dbReference>
<dbReference type="Gene3D" id="2.40.40.20">
    <property type="match status" value="1"/>
</dbReference>
<feature type="domain" description="4Fe-4S ferredoxin-type" evidence="1">
    <location>
        <begin position="848"/>
        <end position="879"/>
    </location>
</feature>
<evidence type="ECO:0000313" key="3">
    <source>
        <dbReference type="Proteomes" id="UP000248745"/>
    </source>
</evidence>
<dbReference type="RefSeq" id="WP_110998660.1">
    <property type="nucleotide sequence ID" value="NZ_QKTW01000015.1"/>
</dbReference>
<dbReference type="Pfam" id="PF12838">
    <property type="entry name" value="Fer4_7"/>
    <property type="match status" value="1"/>
</dbReference>
<dbReference type="InterPro" id="IPR030948">
    <property type="entry name" value="TAT_var_transloc_signal_dom"/>
</dbReference>
<protein>
    <submittedName>
        <fullName evidence="2">[Fe-S]-binding protein</fullName>
    </submittedName>
</protein>
<dbReference type="Gene3D" id="3.30.2070.10">
    <property type="entry name" value="Formate dehydrogenase/DMSO reductase"/>
    <property type="match status" value="1"/>
</dbReference>
<proteinExistence type="predicted"/>
<dbReference type="PANTHER" id="PTHR42783">
    <property type="entry name" value="GLUTAMATE SYNTHASE [NADPH] SMALL CHAIN"/>
    <property type="match status" value="1"/>
</dbReference>
<dbReference type="PANTHER" id="PTHR42783:SF3">
    <property type="entry name" value="GLUTAMATE SYNTHASE [NADPH] SMALL CHAIN-RELATED"/>
    <property type="match status" value="1"/>
</dbReference>
<sequence>MSQKQYWKGLDELNNTDAHKEVVENEFRESLPFDVSDSLLGSTAPRRDFLKYLGFSTAAAILAASCEMPVRRAIPYAIKPEDIVPGVPNYYASTFTDGGDYCAVIIKTRDGRPIKLEGNPKSSITKGGTSARVQASVLNLYDKARLRQPQADGKEASFDAIDRQIKEALTANARPAYILTSSILSPSTKEVIAQFLAKYPGSKHVVADPVSYSGMLMANEASYGKRALPSYHFEKAETIVSLGADFLGTWLSPIEFAKQYSSGRRISAQNLKMSKHYQVESVHSLTGANADHRATCRPSESGAVAVALYNAVVNGTVPSFGSKKLNEVITKAAADLKKGNGLVVSGSNDVSVQTVVNAINDKIGANGTTINWGVASNYKQGIDADMVALVEAMNAGQVGTLIIHGLNPVYEYHDSKKFVDGLAKVPVTVSTADRMDETAQKVKFVIPDHHFLENWGDAEPKTGFFSLQQPGIAPLFKTRAFQDNLMTWAGATGTYADFWKQYWMGKLGSQANFDQTLQEGILEPAAETISGAAFSGNVSDAIAKVSANKVATGMEVVVYQKVAIGHGGAWSNNPWLLEMPDPITKATWDNYAAVSPLRAKELHAELNGQNEVDAKKHVIKVKAGGVEMELPIVVVPGMHNDVVAVALGFGRDAKVGRAAASDATKGGKNAYPFTSFNGQTVMYTAPATVEETGKLYDIAITQTHHSYEGRPVVHEFTAEEFAKNPNALIEERFEEIGKFTALPWSEGKKEEGHKEENAGEMAEKMDEGFRENGTMFPNYDNEPSHQGIHWGMSFDLNSCIGCGACVVGCQAENNISVVGKEHVAKAHEMHWIRIDRYFSGMPEDPDSIQTVFQPMTCQHCDNAPCENVCPVSATNHSSEGLNQMAYNRCIGTKYCANNCPYKVRHFNWMDWNGADCFDDNLYEDGRRDDMNDDLTRMVLNPDVTVRSRGVMEKCSFCVQRLQDGKLNAKKAGRPLIDGEVKTACQQACPTDAITFGNYYDKESAIYKLRQKDQKERLFYVLEQIHTLPNVSYLAKVRNTDEIVAGNEKLDGMMNEHI</sequence>
<feature type="domain" description="4Fe-4S ferredoxin-type" evidence="1">
    <location>
        <begin position="790"/>
        <end position="820"/>
    </location>
</feature>
<dbReference type="Gene3D" id="3.30.70.20">
    <property type="match status" value="2"/>
</dbReference>
<dbReference type="InterPro" id="IPR006311">
    <property type="entry name" value="TAT_signal"/>
</dbReference>
<comment type="caution">
    <text evidence="2">The sequence shown here is derived from an EMBL/GenBank/DDBJ whole genome shotgun (WGS) entry which is preliminary data.</text>
</comment>
<keyword evidence="3" id="KW-1185">Reference proteome</keyword>
<dbReference type="SUPFAM" id="SSF53706">
    <property type="entry name" value="Formate dehydrogenase/DMSO reductase, domains 1-3"/>
    <property type="match status" value="1"/>
</dbReference>
<dbReference type="EMBL" id="QKTW01000015">
    <property type="protein sequence ID" value="PZF73082.1"/>
    <property type="molecule type" value="Genomic_DNA"/>
</dbReference>
<dbReference type="AlphaFoldDB" id="A0A2W2AHQ6"/>
<dbReference type="Gene3D" id="3.40.50.740">
    <property type="match status" value="1"/>
</dbReference>
<accession>A0A2W2AHQ6</accession>
<dbReference type="PROSITE" id="PS51379">
    <property type="entry name" value="4FE4S_FER_2"/>
    <property type="match status" value="2"/>
</dbReference>
<evidence type="ECO:0000313" key="2">
    <source>
        <dbReference type="EMBL" id="PZF73082.1"/>
    </source>
</evidence>
<dbReference type="SUPFAM" id="SSF54862">
    <property type="entry name" value="4Fe-4S ferredoxins"/>
    <property type="match status" value="1"/>
</dbReference>
<organism evidence="2 3">
    <name type="scientific">Taibaiella soli</name>
    <dbReference type="NCBI Taxonomy" id="1649169"/>
    <lineage>
        <taxon>Bacteria</taxon>
        <taxon>Pseudomonadati</taxon>
        <taxon>Bacteroidota</taxon>
        <taxon>Chitinophagia</taxon>
        <taxon>Chitinophagales</taxon>
        <taxon>Chitinophagaceae</taxon>
        <taxon>Taibaiella</taxon>
    </lineage>
</organism>
<evidence type="ECO:0000259" key="1">
    <source>
        <dbReference type="PROSITE" id="PS51379"/>
    </source>
</evidence>
<dbReference type="OrthoDB" id="9779457at2"/>
<dbReference type="Proteomes" id="UP000248745">
    <property type="component" value="Unassembled WGS sequence"/>
</dbReference>
<dbReference type="InterPro" id="IPR017896">
    <property type="entry name" value="4Fe4S_Fe-S-bd"/>
</dbReference>
<gene>
    <name evidence="2" type="ORF">DN068_09415</name>
</gene>
<dbReference type="CDD" id="cd10551">
    <property type="entry name" value="PsrB"/>
    <property type="match status" value="1"/>
</dbReference>
<dbReference type="Gene3D" id="3.40.228.10">
    <property type="entry name" value="Dimethylsulfoxide Reductase, domain 2"/>
    <property type="match status" value="1"/>
</dbReference>